<dbReference type="AlphaFoldDB" id="A0A1V8M1Q4"/>
<protein>
    <recommendedName>
        <fullName evidence="3">4-vinyl reductase 4VR domain-containing protein</fullName>
    </recommendedName>
</protein>
<evidence type="ECO:0000313" key="2">
    <source>
        <dbReference type="Proteomes" id="UP000191980"/>
    </source>
</evidence>
<dbReference type="Proteomes" id="UP000191980">
    <property type="component" value="Unassembled WGS sequence"/>
</dbReference>
<sequence length="82" mass="9138">MTADIMQELGYETQLSEGEPGENLIIDAYNCVFHDLANSDPEVCEMDLSLLSTLLDSEIEHTCCMAKGGVRCRFLVHSLDKK</sequence>
<evidence type="ECO:0000313" key="1">
    <source>
        <dbReference type="EMBL" id="OQK15353.1"/>
    </source>
</evidence>
<keyword evidence="2" id="KW-1185">Reference proteome</keyword>
<accession>A0A1V8M1Q4</accession>
<gene>
    <name evidence="1" type="ORF">AU255_17940</name>
</gene>
<organism evidence="1 2">
    <name type="scientific">Methyloprofundus sedimenti</name>
    <dbReference type="NCBI Taxonomy" id="1420851"/>
    <lineage>
        <taxon>Bacteria</taxon>
        <taxon>Pseudomonadati</taxon>
        <taxon>Pseudomonadota</taxon>
        <taxon>Gammaproteobacteria</taxon>
        <taxon>Methylococcales</taxon>
        <taxon>Methylococcaceae</taxon>
        <taxon>Methyloprofundus</taxon>
    </lineage>
</organism>
<dbReference type="STRING" id="1420851.AU255_17940"/>
<dbReference type="EMBL" id="LPUF01000004">
    <property type="protein sequence ID" value="OQK15353.1"/>
    <property type="molecule type" value="Genomic_DNA"/>
</dbReference>
<evidence type="ECO:0008006" key="3">
    <source>
        <dbReference type="Google" id="ProtNLM"/>
    </source>
</evidence>
<reference evidence="1 2" key="1">
    <citation type="submission" date="2015-12" db="EMBL/GenBank/DDBJ databases">
        <authorList>
            <person name="Shamseldin A."/>
            <person name="Moawad H."/>
            <person name="Abd El-Rahim W.M."/>
            <person name="Sadowsky M.J."/>
        </authorList>
    </citation>
    <scope>NUCLEOTIDE SEQUENCE [LARGE SCALE GENOMIC DNA]</scope>
    <source>
        <strain evidence="1 2">WF1</strain>
    </source>
</reference>
<dbReference type="RefSeq" id="WP_080524300.1">
    <property type="nucleotide sequence ID" value="NZ_LPUF01000004.1"/>
</dbReference>
<name>A0A1V8M1Q4_9GAMM</name>
<comment type="caution">
    <text evidence="1">The sequence shown here is derived from an EMBL/GenBank/DDBJ whole genome shotgun (WGS) entry which is preliminary data.</text>
</comment>
<dbReference type="OrthoDB" id="8545200at2"/>
<proteinExistence type="predicted"/>